<dbReference type="EMBL" id="BMFD01000002">
    <property type="protein sequence ID" value="GGC30679.1"/>
    <property type="molecule type" value="Genomic_DNA"/>
</dbReference>
<evidence type="ECO:0000259" key="3">
    <source>
        <dbReference type="PROSITE" id="PS51186"/>
    </source>
</evidence>
<evidence type="ECO:0000256" key="2">
    <source>
        <dbReference type="ARBA" id="ARBA00023315"/>
    </source>
</evidence>
<dbReference type="CDD" id="cd04301">
    <property type="entry name" value="NAT_SF"/>
    <property type="match status" value="1"/>
</dbReference>
<dbReference type="SUPFAM" id="SSF55729">
    <property type="entry name" value="Acyl-CoA N-acyltransferases (Nat)"/>
    <property type="match status" value="1"/>
</dbReference>
<evidence type="ECO:0000313" key="4">
    <source>
        <dbReference type="EMBL" id="GGC30679.1"/>
    </source>
</evidence>
<dbReference type="Gene3D" id="3.40.630.30">
    <property type="match status" value="1"/>
</dbReference>
<reference evidence="5" key="1">
    <citation type="journal article" date="2019" name="Int. J. Syst. Evol. Microbiol.">
        <title>The Global Catalogue of Microorganisms (GCM) 10K type strain sequencing project: providing services to taxonomists for standard genome sequencing and annotation.</title>
        <authorList>
            <consortium name="The Broad Institute Genomics Platform"/>
            <consortium name="The Broad Institute Genome Sequencing Center for Infectious Disease"/>
            <person name="Wu L."/>
            <person name="Ma J."/>
        </authorList>
    </citation>
    <scope>NUCLEOTIDE SEQUENCE [LARGE SCALE GENOMIC DNA]</scope>
    <source>
        <strain evidence="5">CGMCC 1.12479</strain>
    </source>
</reference>
<dbReference type="PANTHER" id="PTHR10545">
    <property type="entry name" value="DIAMINE N-ACETYLTRANSFERASE"/>
    <property type="match status" value="1"/>
</dbReference>
<dbReference type="Pfam" id="PF00583">
    <property type="entry name" value="Acetyltransf_1"/>
    <property type="match status" value="1"/>
</dbReference>
<proteinExistence type="predicted"/>
<dbReference type="Proteomes" id="UP000635885">
    <property type="component" value="Unassembled WGS sequence"/>
</dbReference>
<feature type="domain" description="N-acetyltransferase" evidence="3">
    <location>
        <begin position="3"/>
        <end position="149"/>
    </location>
</feature>
<evidence type="ECO:0000256" key="1">
    <source>
        <dbReference type="ARBA" id="ARBA00022679"/>
    </source>
</evidence>
<dbReference type="InterPro" id="IPR000182">
    <property type="entry name" value="GNAT_dom"/>
</dbReference>
<dbReference type="PANTHER" id="PTHR10545:SF29">
    <property type="entry name" value="GH14572P-RELATED"/>
    <property type="match status" value="1"/>
</dbReference>
<comment type="caution">
    <text evidence="4">The sequence shown here is derived from an EMBL/GenBank/DDBJ whole genome shotgun (WGS) entry which is preliminary data.</text>
</comment>
<sequence>MNYNIRNCEEKDLEDLVLLCAAHAEYEKGEFDPAGKVEALRSGIFDLPKRLNCWVVEVDGKIEGFSTYTFDYSTWDAASFLYMDCLFLNEKIRGKGVGTAIMKRIQAVAKENNCVNIQWQTPEFNALAIKFYVGLGSVGKQKMRFFMKP</sequence>
<protein>
    <submittedName>
        <fullName evidence="4">N-acetyltransferase</fullName>
    </submittedName>
</protein>
<organism evidence="4 5">
    <name type="scientific">Belliella aquatica</name>
    <dbReference type="NCBI Taxonomy" id="1323734"/>
    <lineage>
        <taxon>Bacteria</taxon>
        <taxon>Pseudomonadati</taxon>
        <taxon>Bacteroidota</taxon>
        <taxon>Cytophagia</taxon>
        <taxon>Cytophagales</taxon>
        <taxon>Cyclobacteriaceae</taxon>
        <taxon>Belliella</taxon>
    </lineage>
</organism>
<keyword evidence="5" id="KW-1185">Reference proteome</keyword>
<dbReference type="InterPro" id="IPR016181">
    <property type="entry name" value="Acyl_CoA_acyltransferase"/>
</dbReference>
<name>A0ABQ1LZL6_9BACT</name>
<gene>
    <name evidence="4" type="ORF">GCM10010993_07010</name>
</gene>
<keyword evidence="2" id="KW-0012">Acyltransferase</keyword>
<dbReference type="PROSITE" id="PS51186">
    <property type="entry name" value="GNAT"/>
    <property type="match status" value="1"/>
</dbReference>
<accession>A0ABQ1LZL6</accession>
<dbReference type="InterPro" id="IPR051016">
    <property type="entry name" value="Diverse_Substrate_AcTransf"/>
</dbReference>
<evidence type="ECO:0000313" key="5">
    <source>
        <dbReference type="Proteomes" id="UP000635885"/>
    </source>
</evidence>
<dbReference type="RefSeq" id="WP_188439757.1">
    <property type="nucleotide sequence ID" value="NZ_BMFD01000002.1"/>
</dbReference>
<keyword evidence="1" id="KW-0808">Transferase</keyword>